<reference evidence="1" key="1">
    <citation type="submission" date="2014-11" db="EMBL/GenBank/DDBJ databases">
        <authorList>
            <person name="Amaro Gonzalez C."/>
        </authorList>
    </citation>
    <scope>NUCLEOTIDE SEQUENCE</scope>
</reference>
<name>A0A0E9U8W4_ANGAN</name>
<organism evidence="1">
    <name type="scientific">Anguilla anguilla</name>
    <name type="common">European freshwater eel</name>
    <name type="synonym">Muraena anguilla</name>
    <dbReference type="NCBI Taxonomy" id="7936"/>
    <lineage>
        <taxon>Eukaryota</taxon>
        <taxon>Metazoa</taxon>
        <taxon>Chordata</taxon>
        <taxon>Craniata</taxon>
        <taxon>Vertebrata</taxon>
        <taxon>Euteleostomi</taxon>
        <taxon>Actinopterygii</taxon>
        <taxon>Neopterygii</taxon>
        <taxon>Teleostei</taxon>
        <taxon>Anguilliformes</taxon>
        <taxon>Anguillidae</taxon>
        <taxon>Anguilla</taxon>
    </lineage>
</organism>
<reference evidence="1" key="2">
    <citation type="journal article" date="2015" name="Fish Shellfish Immunol.">
        <title>Early steps in the European eel (Anguilla anguilla)-Vibrio vulnificus interaction in the gills: Role of the RtxA13 toxin.</title>
        <authorList>
            <person name="Callol A."/>
            <person name="Pajuelo D."/>
            <person name="Ebbesson L."/>
            <person name="Teles M."/>
            <person name="MacKenzie S."/>
            <person name="Amaro C."/>
        </authorList>
    </citation>
    <scope>NUCLEOTIDE SEQUENCE</scope>
</reference>
<sequence length="30" mass="3140">MSSADGMLWFGSMTEDGGSSHMCEGKLSLS</sequence>
<protein>
    <submittedName>
        <fullName evidence="1">Uncharacterized protein</fullName>
    </submittedName>
</protein>
<proteinExistence type="predicted"/>
<dbReference type="AlphaFoldDB" id="A0A0E9U8W4"/>
<evidence type="ECO:0000313" key="1">
    <source>
        <dbReference type="EMBL" id="JAH61625.1"/>
    </source>
</evidence>
<accession>A0A0E9U8W4</accession>
<dbReference type="EMBL" id="GBXM01046952">
    <property type="protein sequence ID" value="JAH61625.1"/>
    <property type="molecule type" value="Transcribed_RNA"/>
</dbReference>